<dbReference type="EMBL" id="JBBKZV010000030">
    <property type="protein sequence ID" value="MEJ8826199.1"/>
    <property type="molecule type" value="Genomic_DNA"/>
</dbReference>
<gene>
    <name evidence="2" type="ORF">WKW80_29950</name>
</gene>
<feature type="region of interest" description="Disordered" evidence="1">
    <location>
        <begin position="225"/>
        <end position="271"/>
    </location>
</feature>
<keyword evidence="3" id="KW-1185">Reference proteome</keyword>
<comment type="caution">
    <text evidence="2">The sequence shown here is derived from an EMBL/GenBank/DDBJ whole genome shotgun (WGS) entry which is preliminary data.</text>
</comment>
<sequence length="271" mass="29509">MGVLPTLNFRRRINLLVWSRRMMWLLPVLALSTRRASLVVVAVVFSLFLAGALKAWEGSLRRRFIREAEFPRFLVGKLLAAFPQLQRRDTDLVLRGLRQFFMAHLRSGRKFVAMPSKLVDEAWHEYILHTQGYQRWCAAAFGGMLHHTPAEVLGRDARRNDGLRRTWYWACKEESIDPRKPTRLPLLFALDGKFDVKGGFKYTPDCNAIDRAAGSDAYCGTSFSDSDSGSGDAGGFGGSESSSSSDGGSSGGDGGSDGSGSGCGGGCGGGD</sequence>
<accession>A0ABU8W823</accession>
<evidence type="ECO:0000256" key="1">
    <source>
        <dbReference type="SAM" id="MobiDB-lite"/>
    </source>
</evidence>
<protein>
    <submittedName>
        <fullName evidence="2">Uncharacterized protein</fullName>
    </submittedName>
</protein>
<name>A0ABU8W823_9BURK</name>
<feature type="compositionally biased region" description="Gly residues" evidence="1">
    <location>
        <begin position="248"/>
        <end position="271"/>
    </location>
</feature>
<proteinExistence type="predicted"/>
<evidence type="ECO:0000313" key="3">
    <source>
        <dbReference type="Proteomes" id="UP001363010"/>
    </source>
</evidence>
<dbReference type="RefSeq" id="WP_340367237.1">
    <property type="nucleotide sequence ID" value="NZ_JBBKZV010000030.1"/>
</dbReference>
<organism evidence="2 3">
    <name type="scientific">Variovorax humicola</name>
    <dbReference type="NCBI Taxonomy" id="1769758"/>
    <lineage>
        <taxon>Bacteria</taxon>
        <taxon>Pseudomonadati</taxon>
        <taxon>Pseudomonadota</taxon>
        <taxon>Betaproteobacteria</taxon>
        <taxon>Burkholderiales</taxon>
        <taxon>Comamonadaceae</taxon>
        <taxon>Variovorax</taxon>
    </lineage>
</organism>
<evidence type="ECO:0000313" key="2">
    <source>
        <dbReference type="EMBL" id="MEJ8826199.1"/>
    </source>
</evidence>
<dbReference type="Proteomes" id="UP001363010">
    <property type="component" value="Unassembled WGS sequence"/>
</dbReference>
<reference evidence="2 3" key="1">
    <citation type="submission" date="2024-03" db="EMBL/GenBank/DDBJ databases">
        <title>Novel species of the genus Variovorax.</title>
        <authorList>
            <person name="Liu Q."/>
            <person name="Xin Y.-H."/>
        </authorList>
    </citation>
    <scope>NUCLEOTIDE SEQUENCE [LARGE SCALE GENOMIC DNA]</scope>
    <source>
        <strain evidence="2 3">KACC 18501</strain>
    </source>
</reference>